<dbReference type="Proteomes" id="UP000664534">
    <property type="component" value="Unassembled WGS sequence"/>
</dbReference>
<gene>
    <name evidence="1" type="ORF">IMSHALPRED_000276</name>
</gene>
<accession>A0A8H3I9D0</accession>
<evidence type="ECO:0000313" key="1">
    <source>
        <dbReference type="EMBL" id="CAF9912295.1"/>
    </source>
</evidence>
<keyword evidence="2" id="KW-1185">Reference proteome</keyword>
<reference evidence="1" key="1">
    <citation type="submission" date="2021-03" db="EMBL/GenBank/DDBJ databases">
        <authorList>
            <person name="Tagirdzhanova G."/>
        </authorList>
    </citation>
    <scope>NUCLEOTIDE SEQUENCE</scope>
</reference>
<dbReference type="EMBL" id="CAJPDT010000010">
    <property type="protein sequence ID" value="CAF9912295.1"/>
    <property type="molecule type" value="Genomic_DNA"/>
</dbReference>
<dbReference type="OrthoDB" id="417697at2759"/>
<evidence type="ECO:0000313" key="2">
    <source>
        <dbReference type="Proteomes" id="UP000664534"/>
    </source>
</evidence>
<sequence>MSICKASRDEPYMLGRDYQASARLATLQLLIHATLGYLIHPSVSLPDRELTKELPTSARLDGFDISDEQYPPESWYGENVSLSKLDIFKPLPEELKGRYDVVHLRYFMTIVRDDTMQVVVDNLNAMLSKLHYHLQSSKVIDDGEEPGGYLQWVERDWLSKFPQSASSTDDPHTQLTCYLRRFWSPTNWINEIPKYFQKSGLSVVAYDTHTPLPIYRKPWNEDNLIGWWAAGERIPDEKERKWFQELHAKAATNAAKGWYVDWELIICVGRKGLHET</sequence>
<dbReference type="SUPFAM" id="SSF53335">
    <property type="entry name" value="S-adenosyl-L-methionine-dependent methyltransferases"/>
    <property type="match status" value="1"/>
</dbReference>
<dbReference type="AlphaFoldDB" id="A0A8H3I9D0"/>
<protein>
    <submittedName>
        <fullName evidence="1">Uncharacterized protein</fullName>
    </submittedName>
</protein>
<name>A0A8H3I9D0_9LECA</name>
<organism evidence="1 2">
    <name type="scientific">Imshaugia aleurites</name>
    <dbReference type="NCBI Taxonomy" id="172621"/>
    <lineage>
        <taxon>Eukaryota</taxon>
        <taxon>Fungi</taxon>
        <taxon>Dikarya</taxon>
        <taxon>Ascomycota</taxon>
        <taxon>Pezizomycotina</taxon>
        <taxon>Lecanoromycetes</taxon>
        <taxon>OSLEUM clade</taxon>
        <taxon>Lecanoromycetidae</taxon>
        <taxon>Lecanorales</taxon>
        <taxon>Lecanorineae</taxon>
        <taxon>Parmeliaceae</taxon>
        <taxon>Imshaugia</taxon>
    </lineage>
</organism>
<dbReference type="InterPro" id="IPR029063">
    <property type="entry name" value="SAM-dependent_MTases_sf"/>
</dbReference>
<comment type="caution">
    <text evidence="1">The sequence shown here is derived from an EMBL/GenBank/DDBJ whole genome shotgun (WGS) entry which is preliminary data.</text>
</comment>
<proteinExistence type="predicted"/>